<dbReference type="EMBL" id="JAUJEB010000001">
    <property type="protein sequence ID" value="MDN5212699.1"/>
    <property type="molecule type" value="Genomic_DNA"/>
</dbReference>
<name>A0ABT8L4Q1_9BACT</name>
<dbReference type="CDD" id="cd02440">
    <property type="entry name" value="AdoMet_MTases"/>
    <property type="match status" value="1"/>
</dbReference>
<keyword evidence="2" id="KW-0808">Transferase</keyword>
<protein>
    <submittedName>
        <fullName evidence="2">Methyltransferase domain-containing protein</fullName>
    </submittedName>
</protein>
<dbReference type="Proteomes" id="UP001172083">
    <property type="component" value="Unassembled WGS sequence"/>
</dbReference>
<gene>
    <name evidence="2" type="ORF">QQ020_11605</name>
</gene>
<dbReference type="InterPro" id="IPR013216">
    <property type="entry name" value="Methyltransf_11"/>
</dbReference>
<dbReference type="GO" id="GO:0032259">
    <property type="term" value="P:methylation"/>
    <property type="evidence" value="ECO:0007669"/>
    <property type="project" value="UniProtKB-KW"/>
</dbReference>
<accession>A0ABT8L4Q1</accession>
<organism evidence="2 3">
    <name type="scientific">Agaribacillus aureus</name>
    <dbReference type="NCBI Taxonomy" id="3051825"/>
    <lineage>
        <taxon>Bacteria</taxon>
        <taxon>Pseudomonadati</taxon>
        <taxon>Bacteroidota</taxon>
        <taxon>Cytophagia</taxon>
        <taxon>Cytophagales</taxon>
        <taxon>Splendidivirgaceae</taxon>
        <taxon>Agaribacillus</taxon>
    </lineage>
</organism>
<sequence>MSTTTEVNPGAFQAFPKTTVRKILSKTYSRLKQGEFRGIANGLIADSSNLINQRKKTPRFHCNLCQSDQAYLVHLSNRLRIKWYSVCPTCNSRPRHRGLKILYEEILEKLEQPKVIHFAPEPVFYQIFEGLSSNYQTTDFFLEDVTFPKEDIQALSFPSESYDMALCNHVIEHVPDDACAVSEVARILKKTGLAIFTIPGNWNRQKTIPFKDLRFNGHYRDYGMDAVALFSQFFEKVEVKDLADYNLQLKLPLGISKKTNLAFICKK</sequence>
<keyword evidence="3" id="KW-1185">Reference proteome</keyword>
<dbReference type="Gene3D" id="3.40.50.150">
    <property type="entry name" value="Vaccinia Virus protein VP39"/>
    <property type="match status" value="1"/>
</dbReference>
<evidence type="ECO:0000313" key="2">
    <source>
        <dbReference type="EMBL" id="MDN5212699.1"/>
    </source>
</evidence>
<dbReference type="GO" id="GO:0008168">
    <property type="term" value="F:methyltransferase activity"/>
    <property type="evidence" value="ECO:0007669"/>
    <property type="project" value="UniProtKB-KW"/>
</dbReference>
<evidence type="ECO:0000259" key="1">
    <source>
        <dbReference type="Pfam" id="PF08241"/>
    </source>
</evidence>
<dbReference type="RefSeq" id="WP_346758016.1">
    <property type="nucleotide sequence ID" value="NZ_JAUJEB010000001.1"/>
</dbReference>
<proteinExistence type="predicted"/>
<dbReference type="InterPro" id="IPR029063">
    <property type="entry name" value="SAM-dependent_MTases_sf"/>
</dbReference>
<reference evidence="2" key="1">
    <citation type="submission" date="2023-06" db="EMBL/GenBank/DDBJ databases">
        <title>Genomic of Agaribacillus aureum.</title>
        <authorList>
            <person name="Wang G."/>
        </authorList>
    </citation>
    <scope>NUCLEOTIDE SEQUENCE</scope>
    <source>
        <strain evidence="2">BMA12</strain>
    </source>
</reference>
<evidence type="ECO:0000313" key="3">
    <source>
        <dbReference type="Proteomes" id="UP001172083"/>
    </source>
</evidence>
<dbReference type="Pfam" id="PF08241">
    <property type="entry name" value="Methyltransf_11"/>
    <property type="match status" value="1"/>
</dbReference>
<keyword evidence="2" id="KW-0489">Methyltransferase</keyword>
<dbReference type="SUPFAM" id="SSF53335">
    <property type="entry name" value="S-adenosyl-L-methionine-dependent methyltransferases"/>
    <property type="match status" value="1"/>
</dbReference>
<feature type="domain" description="Methyltransferase type 11" evidence="1">
    <location>
        <begin position="140"/>
        <end position="196"/>
    </location>
</feature>
<comment type="caution">
    <text evidence="2">The sequence shown here is derived from an EMBL/GenBank/DDBJ whole genome shotgun (WGS) entry which is preliminary data.</text>
</comment>